<keyword evidence="5" id="KW-1185">Reference proteome</keyword>
<evidence type="ECO:0000256" key="1">
    <source>
        <dbReference type="ARBA" id="ARBA00022679"/>
    </source>
</evidence>
<organism evidence="4 5">
    <name type="scientific">Thalassiosira oceanica</name>
    <name type="common">Marine diatom</name>
    <dbReference type="NCBI Taxonomy" id="159749"/>
    <lineage>
        <taxon>Eukaryota</taxon>
        <taxon>Sar</taxon>
        <taxon>Stramenopiles</taxon>
        <taxon>Ochrophyta</taxon>
        <taxon>Bacillariophyta</taxon>
        <taxon>Coscinodiscophyceae</taxon>
        <taxon>Thalassiosirophycidae</taxon>
        <taxon>Thalassiosirales</taxon>
        <taxon>Thalassiosiraceae</taxon>
        <taxon>Thalassiosira</taxon>
    </lineage>
</organism>
<dbReference type="Proteomes" id="UP000266841">
    <property type="component" value="Unassembled WGS sequence"/>
</dbReference>
<dbReference type="AlphaFoldDB" id="K0TBD4"/>
<dbReference type="InterPro" id="IPR029044">
    <property type="entry name" value="Nucleotide-diphossugar_trans"/>
</dbReference>
<name>K0TBD4_THAOC</name>
<proteinExistence type="predicted"/>
<accession>K0TBD4</accession>
<feature type="domain" description="Glycosyl transferase 64" evidence="3">
    <location>
        <begin position="44"/>
        <end position="153"/>
    </location>
</feature>
<evidence type="ECO:0000313" key="5">
    <source>
        <dbReference type="Proteomes" id="UP000266841"/>
    </source>
</evidence>
<dbReference type="OrthoDB" id="42119at2759"/>
<keyword evidence="2" id="KW-1015">Disulfide bond</keyword>
<dbReference type="GO" id="GO:0016020">
    <property type="term" value="C:membrane"/>
    <property type="evidence" value="ECO:0007669"/>
    <property type="project" value="InterPro"/>
</dbReference>
<comment type="caution">
    <text evidence="4">The sequence shown here is derived from an EMBL/GenBank/DDBJ whole genome shotgun (WGS) entry which is preliminary data.</text>
</comment>
<evidence type="ECO:0000259" key="3">
    <source>
        <dbReference type="Pfam" id="PF09258"/>
    </source>
</evidence>
<reference evidence="4 5" key="1">
    <citation type="journal article" date="2012" name="Genome Biol.">
        <title>Genome and low-iron response of an oceanic diatom adapted to chronic iron limitation.</title>
        <authorList>
            <person name="Lommer M."/>
            <person name="Specht M."/>
            <person name="Roy A.S."/>
            <person name="Kraemer L."/>
            <person name="Andreson R."/>
            <person name="Gutowska M.A."/>
            <person name="Wolf J."/>
            <person name="Bergner S.V."/>
            <person name="Schilhabel M.B."/>
            <person name="Klostermeier U.C."/>
            <person name="Beiko R.G."/>
            <person name="Rosenstiel P."/>
            <person name="Hippler M."/>
            <person name="Laroche J."/>
        </authorList>
    </citation>
    <scope>NUCLEOTIDE SEQUENCE [LARGE SCALE GENOMIC DNA]</scope>
    <source>
        <strain evidence="4 5">CCMP1005</strain>
    </source>
</reference>
<feature type="non-terminal residue" evidence="4">
    <location>
        <position position="154"/>
    </location>
</feature>
<gene>
    <name evidence="4" type="ORF">THAOC_02189</name>
</gene>
<evidence type="ECO:0000256" key="2">
    <source>
        <dbReference type="ARBA" id="ARBA00023157"/>
    </source>
</evidence>
<keyword evidence="1" id="KW-0808">Transferase</keyword>
<dbReference type="GO" id="GO:0016757">
    <property type="term" value="F:glycosyltransferase activity"/>
    <property type="evidence" value="ECO:0007669"/>
    <property type="project" value="InterPro"/>
</dbReference>
<evidence type="ECO:0000313" key="4">
    <source>
        <dbReference type="EMBL" id="EJK76068.1"/>
    </source>
</evidence>
<dbReference type="Pfam" id="PF09258">
    <property type="entry name" value="Glyco_transf_64"/>
    <property type="match status" value="1"/>
</dbReference>
<dbReference type="EMBL" id="AGNL01002555">
    <property type="protein sequence ID" value="EJK76068.1"/>
    <property type="molecule type" value="Genomic_DNA"/>
</dbReference>
<dbReference type="InterPro" id="IPR015338">
    <property type="entry name" value="GT64_dom"/>
</dbReference>
<dbReference type="Gene3D" id="3.90.550.10">
    <property type="entry name" value="Spore Coat Polysaccharide Biosynthesis Protein SpsA, Chain A"/>
    <property type="match status" value="1"/>
</dbReference>
<sequence length="154" mass="17448">MSHTTERLPAFVDPVSEMIGAWPGLTEGEIISKSHHCCKSNVVITTGLSNGLDEVIIVWNSPRETLNQAKDDKEKSYARKLLDWDADPSHPLRIFFSLENGLANNLLNRYHPSIEPKNEVVMFFDDDGPFWSRESMIDTGFELWKRNSDVQVGG</sequence>
<protein>
    <recommendedName>
        <fullName evidence="3">Glycosyl transferase 64 domain-containing protein</fullName>
    </recommendedName>
</protein>